<dbReference type="Proteomes" id="UP000789901">
    <property type="component" value="Unassembled WGS sequence"/>
</dbReference>
<evidence type="ECO:0000259" key="1">
    <source>
        <dbReference type="Pfam" id="PF21530"/>
    </source>
</evidence>
<dbReference type="PANTHER" id="PTHR23274:SF48">
    <property type="entry name" value="ATP-DEPENDENT DNA HELICASE"/>
    <property type="match status" value="1"/>
</dbReference>
<accession>A0ABN7VUW4</accession>
<dbReference type="PANTHER" id="PTHR23274">
    <property type="entry name" value="DNA HELICASE-RELATED"/>
    <property type="match status" value="1"/>
</dbReference>
<dbReference type="InterPro" id="IPR027417">
    <property type="entry name" value="P-loop_NTPase"/>
</dbReference>
<evidence type="ECO:0000313" key="2">
    <source>
        <dbReference type="EMBL" id="CAG8800452.1"/>
    </source>
</evidence>
<reference evidence="2 3" key="1">
    <citation type="submission" date="2021-06" db="EMBL/GenBank/DDBJ databases">
        <authorList>
            <person name="Kallberg Y."/>
            <person name="Tangrot J."/>
            <person name="Rosling A."/>
        </authorList>
    </citation>
    <scope>NUCLEOTIDE SEQUENCE [LARGE SCALE GENOMIC DNA]</scope>
    <source>
        <strain evidence="2 3">120-4 pot B 10/14</strain>
    </source>
</reference>
<gene>
    <name evidence="2" type="ORF">GMARGA_LOCUS22976</name>
</gene>
<dbReference type="SUPFAM" id="SSF52540">
    <property type="entry name" value="P-loop containing nucleoside triphosphate hydrolases"/>
    <property type="match status" value="1"/>
</dbReference>
<protein>
    <submittedName>
        <fullName evidence="2">30832_t:CDS:1</fullName>
    </submittedName>
</protein>
<dbReference type="EMBL" id="CAJVQB010022815">
    <property type="protein sequence ID" value="CAG8800452.1"/>
    <property type="molecule type" value="Genomic_DNA"/>
</dbReference>
<organism evidence="2 3">
    <name type="scientific">Gigaspora margarita</name>
    <dbReference type="NCBI Taxonomy" id="4874"/>
    <lineage>
        <taxon>Eukaryota</taxon>
        <taxon>Fungi</taxon>
        <taxon>Fungi incertae sedis</taxon>
        <taxon>Mucoromycota</taxon>
        <taxon>Glomeromycotina</taxon>
        <taxon>Glomeromycetes</taxon>
        <taxon>Diversisporales</taxon>
        <taxon>Gigasporaceae</taxon>
        <taxon>Gigaspora</taxon>
    </lineage>
</organism>
<feature type="non-terminal residue" evidence="2">
    <location>
        <position position="1"/>
    </location>
</feature>
<evidence type="ECO:0000313" key="3">
    <source>
        <dbReference type="Proteomes" id="UP000789901"/>
    </source>
</evidence>
<comment type="caution">
    <text evidence="2">The sequence shown here is derived from an EMBL/GenBank/DDBJ whole genome shotgun (WGS) entry which is preliminary data.</text>
</comment>
<dbReference type="InterPro" id="IPR049163">
    <property type="entry name" value="Pif1-like_2B_dom"/>
</dbReference>
<sequence>VGNGTNSIDNKISLPEFMKIPNQNLSSLIDTIFPNISRIGLCNDQYLSERTILSLRNEDVEYINQEILNITLKPNRMPPSKLNLKIGCPIILLRNIAPGEGLCNSTRLVVTQLEDHIIKARILCGNYAEKLTFIPCITLTPSTSELPFIFKRRRVAFGMTINKSQGQSVKYVGLNL</sequence>
<feature type="domain" description="DNA helicase Pif1-like 2B" evidence="1">
    <location>
        <begin position="71"/>
        <end position="113"/>
    </location>
</feature>
<proteinExistence type="predicted"/>
<keyword evidence="3" id="KW-1185">Reference proteome</keyword>
<dbReference type="Pfam" id="PF21530">
    <property type="entry name" value="Pif1_2B_dom"/>
    <property type="match status" value="1"/>
</dbReference>
<name>A0ABN7VUW4_GIGMA</name>